<dbReference type="Pfam" id="PF18634">
    <property type="entry name" value="RXLR_WY"/>
    <property type="match status" value="2"/>
</dbReference>
<proteinExistence type="inferred from homology"/>
<feature type="domain" description="RxLR effector PexRD54 WY" evidence="8">
    <location>
        <begin position="173"/>
        <end position="208"/>
    </location>
</feature>
<evidence type="ECO:0000256" key="3">
    <source>
        <dbReference type="ARBA" id="ARBA00010400"/>
    </source>
</evidence>
<dbReference type="InterPro" id="IPR054463">
    <property type="entry name" value="PexRD54_WY"/>
</dbReference>
<keyword evidence="5" id="KW-0732">Signal</keyword>
<evidence type="ECO:0000256" key="4">
    <source>
        <dbReference type="ARBA" id="ARBA00022525"/>
    </source>
</evidence>
<evidence type="ECO:0000256" key="2">
    <source>
        <dbReference type="ARBA" id="ARBA00004613"/>
    </source>
</evidence>
<evidence type="ECO:0000313" key="11">
    <source>
        <dbReference type="Proteomes" id="UP000602510"/>
    </source>
</evidence>
<dbReference type="InterPro" id="IPR040786">
    <property type="entry name" value="RXLR_WY"/>
</dbReference>
<feature type="domain" description="RxLR effector PexRD54 WY" evidence="8">
    <location>
        <begin position="277"/>
        <end position="314"/>
    </location>
</feature>
<dbReference type="Proteomes" id="UP000704712">
    <property type="component" value="Unassembled WGS sequence"/>
</dbReference>
<dbReference type="GO" id="GO:0043657">
    <property type="term" value="C:host cell"/>
    <property type="evidence" value="ECO:0007669"/>
    <property type="project" value="UniProtKB-SubCell"/>
</dbReference>
<keyword evidence="11" id="KW-1185">Reference proteome</keyword>
<dbReference type="Pfam" id="PF22748">
    <property type="entry name" value="PexRD54_WY"/>
    <property type="match status" value="3"/>
</dbReference>
<keyword evidence="4" id="KW-0964">Secreted</keyword>
<organism evidence="9 11">
    <name type="scientific">Phytophthora infestans</name>
    <name type="common">Potato late blight agent</name>
    <name type="synonym">Botrytis infestans</name>
    <dbReference type="NCBI Taxonomy" id="4787"/>
    <lineage>
        <taxon>Eukaryota</taxon>
        <taxon>Sar</taxon>
        <taxon>Stramenopiles</taxon>
        <taxon>Oomycota</taxon>
        <taxon>Peronosporomycetes</taxon>
        <taxon>Peronosporales</taxon>
        <taxon>Peronosporaceae</taxon>
        <taxon>Phytophthora</taxon>
    </lineage>
</organism>
<reference evidence="9" key="1">
    <citation type="submission" date="2020-04" db="EMBL/GenBank/DDBJ databases">
        <title>Hybrid Assembly of Korean Phytophthora infestans isolates.</title>
        <authorList>
            <person name="Prokchorchik M."/>
            <person name="Lee Y."/>
            <person name="Seo J."/>
            <person name="Cho J.-H."/>
            <person name="Park Y.-E."/>
            <person name="Jang D.-C."/>
            <person name="Im J.-S."/>
            <person name="Choi J.-G."/>
            <person name="Park H.-J."/>
            <person name="Lee G.-B."/>
            <person name="Lee Y.-G."/>
            <person name="Hong S.-Y."/>
            <person name="Cho K."/>
            <person name="Sohn K.H."/>
        </authorList>
    </citation>
    <scope>NUCLEOTIDE SEQUENCE</scope>
    <source>
        <strain evidence="9">KR_1_A1</strain>
        <strain evidence="10">KR_2_A2</strain>
    </source>
</reference>
<dbReference type="Proteomes" id="UP000602510">
    <property type="component" value="Unassembled WGS sequence"/>
</dbReference>
<name>A0A833T3L8_PHYIN</name>
<feature type="domain" description="RXLR phytopathogen effector protein WY-domain" evidence="7">
    <location>
        <begin position="113"/>
        <end position="162"/>
    </location>
</feature>
<evidence type="ECO:0000259" key="7">
    <source>
        <dbReference type="Pfam" id="PF18634"/>
    </source>
</evidence>
<dbReference type="GO" id="GO:0005576">
    <property type="term" value="C:extracellular region"/>
    <property type="evidence" value="ECO:0007669"/>
    <property type="project" value="UniProtKB-SubCell"/>
</dbReference>
<accession>A0A833T3L8</accession>
<evidence type="ECO:0000313" key="9">
    <source>
        <dbReference type="EMBL" id="KAF4033236.1"/>
    </source>
</evidence>
<evidence type="ECO:0000313" key="10">
    <source>
        <dbReference type="EMBL" id="KAF4145726.1"/>
    </source>
</evidence>
<evidence type="ECO:0000256" key="6">
    <source>
        <dbReference type="ARBA" id="ARBA00023026"/>
    </source>
</evidence>
<comment type="similarity">
    <text evidence="3">Belongs to the RxLR effector family.</text>
</comment>
<feature type="domain" description="RxLR effector PexRD54 WY" evidence="8">
    <location>
        <begin position="70"/>
        <end position="110"/>
    </location>
</feature>
<comment type="caution">
    <text evidence="9">The sequence shown here is derived from an EMBL/GenBank/DDBJ whole genome shotgun (WGS) entry which is preliminary data.</text>
</comment>
<sequence length="349" mass="40399">MTGLKSRLNDPRPLSTATIATSSERFLRFDTVARDTAGNDEERVGPSWLAKVDGLMHKMVTSSLSAEEAQLKVWIQSQIHPRELFGVLSLGKRAAKLDDNPDFVQWLRLVKDFRANNGNQAFSDLDIYYLLLKTNSPEQLKLLFETLRHTPGMTKIGASMEKSLSGNWIRKALEQDTYPTIVYNTLRLKDAGTKLDDTPMFRQWLEYVEKYWNKNAGAFFGDTQMLTLFQKTMTEEEDIIKLVHMLRNNPGMKSHADKLERYLLLTSESSHKTMADVWLKARETPEEVFRILRLAEKQTAAADDNRMLNLWLRYTQTYRDKIDKNAFSDAEALQFFRKAKPLDFDWEIV</sequence>
<comment type="subcellular location">
    <subcellularLocation>
        <location evidence="1">Host cell</location>
    </subcellularLocation>
    <subcellularLocation>
        <location evidence="2">Secreted</location>
    </subcellularLocation>
</comment>
<dbReference type="EMBL" id="JAACNO010000693">
    <property type="protein sequence ID" value="KAF4145726.1"/>
    <property type="molecule type" value="Genomic_DNA"/>
</dbReference>
<keyword evidence="6" id="KW-0843">Virulence</keyword>
<evidence type="ECO:0000259" key="8">
    <source>
        <dbReference type="Pfam" id="PF22748"/>
    </source>
</evidence>
<feature type="domain" description="RXLR phytopathogen effector protein WY-domain" evidence="7">
    <location>
        <begin position="211"/>
        <end position="260"/>
    </location>
</feature>
<gene>
    <name evidence="9" type="ORF">GN244_ATG14824</name>
    <name evidence="10" type="ORF">GN958_ATG05043</name>
</gene>
<dbReference type="AlphaFoldDB" id="A0A833T3L8"/>
<dbReference type="EMBL" id="WSZM01000433">
    <property type="protein sequence ID" value="KAF4033236.1"/>
    <property type="molecule type" value="Genomic_DNA"/>
</dbReference>
<protein>
    <submittedName>
        <fullName evidence="9">RXLR domain-containing protein WY</fullName>
    </submittedName>
    <submittedName>
        <fullName evidence="10">RXLR phytopathogen effector protein WY-domain</fullName>
    </submittedName>
</protein>
<evidence type="ECO:0000256" key="1">
    <source>
        <dbReference type="ARBA" id="ARBA00004340"/>
    </source>
</evidence>
<evidence type="ECO:0000256" key="5">
    <source>
        <dbReference type="ARBA" id="ARBA00022729"/>
    </source>
</evidence>